<dbReference type="Gene3D" id="2.60.40.730">
    <property type="entry name" value="SOR catalytic domain"/>
    <property type="match status" value="1"/>
</dbReference>
<evidence type="ECO:0000256" key="9">
    <source>
        <dbReference type="ARBA" id="ARBA00031398"/>
    </source>
</evidence>
<gene>
    <name evidence="13" type="ORF">SAMN04489757_1427</name>
</gene>
<evidence type="ECO:0000256" key="6">
    <source>
        <dbReference type="ARBA" id="ARBA00022982"/>
    </source>
</evidence>
<name>A0A1I5IAS3_9FIRM</name>
<dbReference type="STRING" id="1527.SAMN04489757_1427"/>
<evidence type="ECO:0000259" key="12">
    <source>
        <dbReference type="Pfam" id="PF06397"/>
    </source>
</evidence>
<dbReference type="PANTHER" id="PTHR36541">
    <property type="entry name" value="SUPEROXIDE REDUCTASE-RELATED"/>
    <property type="match status" value="1"/>
</dbReference>
<dbReference type="InterPro" id="IPR038094">
    <property type="entry name" value="Desulfoferrodoxin_N_sf"/>
</dbReference>
<dbReference type="RefSeq" id="WP_091688300.1">
    <property type="nucleotide sequence ID" value="NZ_BAABFM010000015.1"/>
</dbReference>
<evidence type="ECO:0000313" key="14">
    <source>
        <dbReference type="Proteomes" id="UP000198806"/>
    </source>
</evidence>
<proteinExistence type="inferred from homology"/>
<dbReference type="AlphaFoldDB" id="A0A1I5IAS3"/>
<dbReference type="OrthoDB" id="9814936at2"/>
<accession>A0A1I5IAS3</accession>
<keyword evidence="5" id="KW-0479">Metal-binding</keyword>
<dbReference type="SUPFAM" id="SSF57802">
    <property type="entry name" value="Rubredoxin-like"/>
    <property type="match status" value="1"/>
</dbReference>
<dbReference type="PANTHER" id="PTHR36541:SF1">
    <property type="entry name" value="SUPEROXIDE REDUCTASE-RELATED"/>
    <property type="match status" value="1"/>
</dbReference>
<dbReference type="NCBIfam" id="TIGR00332">
    <property type="entry name" value="neela_ferrous"/>
    <property type="match status" value="1"/>
</dbReference>
<dbReference type="Pfam" id="PF01880">
    <property type="entry name" value="Desulfoferrodox"/>
    <property type="match status" value="1"/>
</dbReference>
<evidence type="ECO:0000256" key="7">
    <source>
        <dbReference type="ARBA" id="ARBA00023004"/>
    </source>
</evidence>
<evidence type="ECO:0000256" key="3">
    <source>
        <dbReference type="ARBA" id="ARBA00014839"/>
    </source>
</evidence>
<reference evidence="13 14" key="1">
    <citation type="submission" date="2016-10" db="EMBL/GenBank/DDBJ databases">
        <authorList>
            <person name="de Groot N.N."/>
        </authorList>
    </citation>
    <scope>NUCLEOTIDE SEQUENCE [LARGE SCALE GENOMIC DNA]</scope>
    <source>
        <strain evidence="13 14">DSM 1283</strain>
    </source>
</reference>
<sequence length="128" mass="14489">MKKEPKFFICKQCGNLVTLIHESGAPLVCCGQEMNELVANTTEAATEKHLPVVTVDGNTITVEIGSVEHPMTPEHYIQWIYIETDKGLQMKYLTPSDKPKATFELSDEKLIATYEYCNLHGLWKTENK</sequence>
<evidence type="ECO:0000256" key="5">
    <source>
        <dbReference type="ARBA" id="ARBA00022723"/>
    </source>
</evidence>
<evidence type="ECO:0000259" key="11">
    <source>
        <dbReference type="Pfam" id="PF01880"/>
    </source>
</evidence>
<dbReference type="GO" id="GO:0005506">
    <property type="term" value="F:iron ion binding"/>
    <property type="evidence" value="ECO:0007669"/>
    <property type="project" value="InterPro"/>
</dbReference>
<evidence type="ECO:0000256" key="8">
    <source>
        <dbReference type="ARBA" id="ARBA00024690"/>
    </source>
</evidence>
<dbReference type="Proteomes" id="UP000198806">
    <property type="component" value="Unassembled WGS sequence"/>
</dbReference>
<dbReference type="InterPro" id="IPR002742">
    <property type="entry name" value="Desulfoferrodoxin_Fe-bd_dom"/>
</dbReference>
<keyword evidence="14" id="KW-1185">Reference proteome</keyword>
<protein>
    <recommendedName>
        <fullName evidence="3">Desulfoferrodoxin</fullName>
        <ecNumber evidence="2">1.15.1.2</ecNumber>
    </recommendedName>
    <alternativeName>
        <fullName evidence="9">Superoxide reductase</fullName>
    </alternativeName>
</protein>
<keyword evidence="6" id="KW-0249">Electron transport</keyword>
<feature type="domain" description="Desulfoferrodoxin N-terminal" evidence="12">
    <location>
        <begin position="8"/>
        <end position="35"/>
    </location>
</feature>
<dbReference type="InterPro" id="IPR051233">
    <property type="entry name" value="Desulfoferrodoxin_SOR"/>
</dbReference>
<comment type="similarity">
    <text evidence="1">Belongs to the desulfoferrodoxin family.</text>
</comment>
<evidence type="ECO:0000256" key="10">
    <source>
        <dbReference type="ARBA" id="ARBA00047448"/>
    </source>
</evidence>
<dbReference type="InterPro" id="IPR036073">
    <property type="entry name" value="Desulfoferrodoxin_Fe-bd_dom_sf"/>
</dbReference>
<keyword evidence="7" id="KW-0408">Iron</keyword>
<dbReference type="SUPFAM" id="SSF49367">
    <property type="entry name" value="Superoxide reductase-like"/>
    <property type="match status" value="1"/>
</dbReference>
<evidence type="ECO:0000256" key="1">
    <source>
        <dbReference type="ARBA" id="ARBA00005941"/>
    </source>
</evidence>
<evidence type="ECO:0000256" key="2">
    <source>
        <dbReference type="ARBA" id="ARBA00012679"/>
    </source>
</evidence>
<feature type="domain" description="Desulfoferrodoxin ferrous iron-binding" evidence="11">
    <location>
        <begin position="42"/>
        <end position="125"/>
    </location>
</feature>
<dbReference type="EC" id="1.15.1.2" evidence="2"/>
<dbReference type="GO" id="GO:0050605">
    <property type="term" value="F:superoxide reductase activity"/>
    <property type="evidence" value="ECO:0007669"/>
    <property type="project" value="UniProtKB-EC"/>
</dbReference>
<dbReference type="EMBL" id="FOWD01000042">
    <property type="protein sequence ID" value="SFO57674.1"/>
    <property type="molecule type" value="Genomic_DNA"/>
</dbReference>
<comment type="function">
    <text evidence="8">Catalyzes the one-electron reduction of superoxide anion radical to hydrogen peroxide at a nonheme ferrous iron center. Plays a fundamental role in case of oxidative stress via its superoxide detoxification activity.</text>
</comment>
<organism evidence="13 14">
    <name type="scientific">Anaerocolumna aminovalerica</name>
    <dbReference type="NCBI Taxonomy" id="1527"/>
    <lineage>
        <taxon>Bacteria</taxon>
        <taxon>Bacillati</taxon>
        <taxon>Bacillota</taxon>
        <taxon>Clostridia</taxon>
        <taxon>Lachnospirales</taxon>
        <taxon>Lachnospiraceae</taxon>
        <taxon>Anaerocolumna</taxon>
    </lineage>
</organism>
<dbReference type="Pfam" id="PF06397">
    <property type="entry name" value="Desulfoferrod_N"/>
    <property type="match status" value="1"/>
</dbReference>
<evidence type="ECO:0000313" key="13">
    <source>
        <dbReference type="EMBL" id="SFO57674.1"/>
    </source>
</evidence>
<dbReference type="Gene3D" id="2.20.28.100">
    <property type="entry name" value="Desulphoferrodoxin, N-terminal domain"/>
    <property type="match status" value="1"/>
</dbReference>
<evidence type="ECO:0000256" key="4">
    <source>
        <dbReference type="ARBA" id="ARBA00022448"/>
    </source>
</evidence>
<keyword evidence="4" id="KW-0813">Transport</keyword>
<comment type="catalytic activity">
    <reaction evidence="10">
        <text>reduced [rubredoxin] + superoxide + 2 H(+) = oxidized [rubredoxin] + H2O2</text>
        <dbReference type="Rhea" id="RHEA:21324"/>
        <dbReference type="Rhea" id="RHEA-COMP:10302"/>
        <dbReference type="Rhea" id="RHEA-COMP:10303"/>
        <dbReference type="ChEBI" id="CHEBI:15378"/>
        <dbReference type="ChEBI" id="CHEBI:16240"/>
        <dbReference type="ChEBI" id="CHEBI:18421"/>
        <dbReference type="ChEBI" id="CHEBI:29033"/>
        <dbReference type="ChEBI" id="CHEBI:29034"/>
        <dbReference type="EC" id="1.15.1.2"/>
    </reaction>
</comment>
<dbReference type="InterPro" id="IPR004462">
    <property type="entry name" value="Desulfoferrodoxin_N"/>
</dbReference>